<evidence type="ECO:0000256" key="1">
    <source>
        <dbReference type="ARBA" id="ARBA00010699"/>
    </source>
</evidence>
<dbReference type="RefSeq" id="WP_129192536.1">
    <property type="nucleotide sequence ID" value="NZ_CP035491.1"/>
</dbReference>
<dbReference type="PANTHER" id="PTHR11138">
    <property type="entry name" value="METHIONYL-TRNA FORMYLTRANSFERASE"/>
    <property type="match status" value="1"/>
</dbReference>
<dbReference type="CDD" id="cd08704">
    <property type="entry name" value="Met_tRNA_FMT_C"/>
    <property type="match status" value="1"/>
</dbReference>
<dbReference type="Gene3D" id="3.40.50.12230">
    <property type="match status" value="1"/>
</dbReference>
<evidence type="ECO:0000256" key="2">
    <source>
        <dbReference type="ARBA" id="ARBA00012261"/>
    </source>
</evidence>
<comment type="similarity">
    <text evidence="1 5">Belongs to the Fmt family.</text>
</comment>
<dbReference type="InterPro" id="IPR005793">
    <property type="entry name" value="Formyl_trans_C"/>
</dbReference>
<dbReference type="SUPFAM" id="SSF50486">
    <property type="entry name" value="FMT C-terminal domain-like"/>
    <property type="match status" value="1"/>
</dbReference>
<keyword evidence="9" id="KW-1185">Reference proteome</keyword>
<dbReference type="InterPro" id="IPR036477">
    <property type="entry name" value="Formyl_transf_N_sf"/>
</dbReference>
<evidence type="ECO:0000256" key="3">
    <source>
        <dbReference type="ARBA" id="ARBA00022679"/>
    </source>
</evidence>
<feature type="binding site" evidence="5">
    <location>
        <begin position="108"/>
        <end position="111"/>
    </location>
    <ligand>
        <name>(6S)-5,6,7,8-tetrahydrofolate</name>
        <dbReference type="ChEBI" id="CHEBI:57453"/>
    </ligand>
</feature>
<feature type="domain" description="Formyl transferase C-terminal" evidence="7">
    <location>
        <begin position="205"/>
        <end position="310"/>
    </location>
</feature>
<reference evidence="8 9" key="1">
    <citation type="submission" date="2019-01" db="EMBL/GenBank/DDBJ databases">
        <title>Genome sequencing of strain FW100M-8.</title>
        <authorList>
            <person name="Heo J."/>
            <person name="Kim S.-J."/>
            <person name="Kim J.-S."/>
            <person name="Hong S.-B."/>
            <person name="Kwon S.-W."/>
        </authorList>
    </citation>
    <scope>NUCLEOTIDE SEQUENCE [LARGE SCALE GENOMIC DNA]</scope>
    <source>
        <strain evidence="8 9">FW100M-8</strain>
    </source>
</reference>
<dbReference type="SUPFAM" id="SSF53328">
    <property type="entry name" value="Formyltransferase"/>
    <property type="match status" value="1"/>
</dbReference>
<dbReference type="InterPro" id="IPR002376">
    <property type="entry name" value="Formyl_transf_N"/>
</dbReference>
<dbReference type="GO" id="GO:0004479">
    <property type="term" value="F:methionyl-tRNA formyltransferase activity"/>
    <property type="evidence" value="ECO:0007669"/>
    <property type="project" value="UniProtKB-UniRule"/>
</dbReference>
<keyword evidence="4 5" id="KW-0648">Protein biosynthesis</keyword>
<evidence type="ECO:0000256" key="4">
    <source>
        <dbReference type="ARBA" id="ARBA00022917"/>
    </source>
</evidence>
<dbReference type="EMBL" id="CP035491">
    <property type="protein sequence ID" value="QAY74994.1"/>
    <property type="molecule type" value="Genomic_DNA"/>
</dbReference>
<protein>
    <recommendedName>
        <fullName evidence="2 5">Methionyl-tRNA formyltransferase</fullName>
        <ecNumber evidence="2 5">2.1.2.9</ecNumber>
    </recommendedName>
</protein>
<dbReference type="InterPro" id="IPR044135">
    <property type="entry name" value="Met-tRNA-FMT_C"/>
</dbReference>
<evidence type="ECO:0000259" key="6">
    <source>
        <dbReference type="Pfam" id="PF00551"/>
    </source>
</evidence>
<dbReference type="AlphaFoldDB" id="A0A4P6FG72"/>
<proteinExistence type="inferred from homology"/>
<dbReference type="HAMAP" id="MF_00182">
    <property type="entry name" value="Formyl_trans"/>
    <property type="match status" value="1"/>
</dbReference>
<comment type="catalytic activity">
    <reaction evidence="5">
        <text>L-methionyl-tRNA(fMet) + (6R)-10-formyltetrahydrofolate = N-formyl-L-methionyl-tRNA(fMet) + (6S)-5,6,7,8-tetrahydrofolate + H(+)</text>
        <dbReference type="Rhea" id="RHEA:24380"/>
        <dbReference type="Rhea" id="RHEA-COMP:9952"/>
        <dbReference type="Rhea" id="RHEA-COMP:9953"/>
        <dbReference type="ChEBI" id="CHEBI:15378"/>
        <dbReference type="ChEBI" id="CHEBI:57453"/>
        <dbReference type="ChEBI" id="CHEBI:78530"/>
        <dbReference type="ChEBI" id="CHEBI:78844"/>
        <dbReference type="ChEBI" id="CHEBI:195366"/>
        <dbReference type="EC" id="2.1.2.9"/>
    </reaction>
</comment>
<name>A0A4P6FG72_9MICO</name>
<dbReference type="Pfam" id="PF00551">
    <property type="entry name" value="Formyl_trans_N"/>
    <property type="match status" value="1"/>
</dbReference>
<sequence>MRLVFAGTPSVAVPSLERLVASGHEVVGVVTRPDAPLGRKRVLTPSPVAAAAERLGIPVIKAARLDADATAEVEALRPDLGVVVAYGGLVREPLLSLPRHGWINLHFSLLPAWRGAAPVQHAIIAGDELAGASVFRLVPELDAGDVFAMLSRPADPTATAGETLEALAVEGAGLLADVVDAIRDGSAVATAQTGEPTFAPKLAIDDARLDWSRPAREVLARSRGVTPEPGAWTTIDGERLKVLEVREALTSDVSGAGDSADATDAPLLAPGEVRPERRRVLVGTADRAIELVRVQPAGKGAMTAADWGRGLGDRAVVLV</sequence>
<evidence type="ECO:0000313" key="9">
    <source>
        <dbReference type="Proteomes" id="UP000291259"/>
    </source>
</evidence>
<evidence type="ECO:0000259" key="7">
    <source>
        <dbReference type="Pfam" id="PF02911"/>
    </source>
</evidence>
<dbReference type="PANTHER" id="PTHR11138:SF5">
    <property type="entry name" value="METHIONYL-TRNA FORMYLTRANSFERASE, MITOCHONDRIAL"/>
    <property type="match status" value="1"/>
</dbReference>
<gene>
    <name evidence="5 8" type="primary">fmt</name>
    <name evidence="8" type="ORF">ET445_11835</name>
</gene>
<dbReference type="GO" id="GO:0005829">
    <property type="term" value="C:cytosol"/>
    <property type="evidence" value="ECO:0007669"/>
    <property type="project" value="TreeGrafter"/>
</dbReference>
<dbReference type="InterPro" id="IPR041711">
    <property type="entry name" value="Met-tRNA-FMT_N"/>
</dbReference>
<accession>A0A4P6FG72</accession>
<evidence type="ECO:0000313" key="8">
    <source>
        <dbReference type="EMBL" id="QAY74994.1"/>
    </source>
</evidence>
<feature type="domain" description="Formyl transferase N-terminal" evidence="6">
    <location>
        <begin position="1"/>
        <end position="175"/>
    </location>
</feature>
<dbReference type="KEGG" id="agf:ET445_11835"/>
<keyword evidence="3 5" id="KW-0808">Transferase</keyword>
<dbReference type="InterPro" id="IPR005794">
    <property type="entry name" value="Fmt"/>
</dbReference>
<evidence type="ECO:0000256" key="5">
    <source>
        <dbReference type="HAMAP-Rule" id="MF_00182"/>
    </source>
</evidence>
<dbReference type="Pfam" id="PF02911">
    <property type="entry name" value="Formyl_trans_C"/>
    <property type="match status" value="1"/>
</dbReference>
<dbReference type="CDD" id="cd08646">
    <property type="entry name" value="FMT_core_Met-tRNA-FMT_N"/>
    <property type="match status" value="1"/>
</dbReference>
<dbReference type="NCBIfam" id="TIGR00460">
    <property type="entry name" value="fmt"/>
    <property type="match status" value="1"/>
</dbReference>
<organism evidence="8 9">
    <name type="scientific">Agromyces protaetiae</name>
    <dbReference type="NCBI Taxonomy" id="2509455"/>
    <lineage>
        <taxon>Bacteria</taxon>
        <taxon>Bacillati</taxon>
        <taxon>Actinomycetota</taxon>
        <taxon>Actinomycetes</taxon>
        <taxon>Micrococcales</taxon>
        <taxon>Microbacteriaceae</taxon>
        <taxon>Agromyces</taxon>
    </lineage>
</organism>
<dbReference type="OrthoDB" id="9802815at2"/>
<dbReference type="Proteomes" id="UP000291259">
    <property type="component" value="Chromosome"/>
</dbReference>
<dbReference type="EC" id="2.1.2.9" evidence="2 5"/>
<comment type="function">
    <text evidence="5">Attaches a formyl group to the free amino group of methionyl-tRNA(fMet). The formyl group appears to play a dual role in the initiator identity of N-formylmethionyl-tRNA by promoting its recognition by IF2 and preventing the misappropriation of this tRNA by the elongation apparatus.</text>
</comment>
<dbReference type="InterPro" id="IPR011034">
    <property type="entry name" value="Formyl_transferase-like_C_sf"/>
</dbReference>